<sequence length="93" mass="10431">MSDFLRYAMLLSLFMLPLSLQPLRADEQAPKALQPVTLHLVGDSTMSDKPNLAYPERGWGQRIFMPNSRMAPRTTPTLACRAPAKWPSFLSAI</sequence>
<name>A0A0M2VC90_9GAMM</name>
<organism evidence="2 3">
    <name type="scientific">Arsukibacterium ikkense</name>
    <dbReference type="NCBI Taxonomy" id="336831"/>
    <lineage>
        <taxon>Bacteria</taxon>
        <taxon>Pseudomonadati</taxon>
        <taxon>Pseudomonadota</taxon>
        <taxon>Gammaproteobacteria</taxon>
        <taxon>Chromatiales</taxon>
        <taxon>Chromatiaceae</taxon>
        <taxon>Arsukibacterium</taxon>
    </lineage>
</organism>
<dbReference type="PATRIC" id="fig|336831.14.peg.2357"/>
<evidence type="ECO:0000313" key="2">
    <source>
        <dbReference type="EMBL" id="KKO47210.1"/>
    </source>
</evidence>
<dbReference type="AlphaFoldDB" id="A0A0M2VC90"/>
<evidence type="ECO:0000256" key="1">
    <source>
        <dbReference type="SAM" id="SignalP"/>
    </source>
</evidence>
<keyword evidence="1" id="KW-0732">Signal</keyword>
<dbReference type="RefSeq" id="WP_046555739.1">
    <property type="nucleotide sequence ID" value="NZ_LAHO01000001.1"/>
</dbReference>
<feature type="chain" id="PRO_5005644671" description="SGNH hydrolase-type esterase domain-containing protein" evidence="1">
    <location>
        <begin position="26"/>
        <end position="93"/>
    </location>
</feature>
<comment type="caution">
    <text evidence="2">The sequence shown here is derived from an EMBL/GenBank/DDBJ whole genome shotgun (WGS) entry which is preliminary data.</text>
</comment>
<dbReference type="STRING" id="336831.WG68_00735"/>
<gene>
    <name evidence="2" type="ORF">WG68_00735</name>
</gene>
<dbReference type="EMBL" id="LAHO01000001">
    <property type="protein sequence ID" value="KKO47210.1"/>
    <property type="molecule type" value="Genomic_DNA"/>
</dbReference>
<keyword evidence="3" id="KW-1185">Reference proteome</keyword>
<reference evidence="2 3" key="1">
    <citation type="submission" date="2015-03" db="EMBL/GenBank/DDBJ databases">
        <title>Draft genome sequences of two protease-producing strains of Arsukibacterium isolated from two cold and alkaline environments.</title>
        <authorList>
            <person name="Lylloff J.E."/>
            <person name="Skov L.B."/>
            <person name="Jepsen M."/>
            <person name="Hallin P.F."/>
            <person name="Sorensen S.J."/>
            <person name="Stougaard P."/>
            <person name="Glaring M.A."/>
        </authorList>
    </citation>
    <scope>NUCLEOTIDE SEQUENCE [LARGE SCALE GENOMIC DNA]</scope>
    <source>
        <strain evidence="2 3">GCM72</strain>
    </source>
</reference>
<accession>A0A0M2VC90</accession>
<evidence type="ECO:0008006" key="4">
    <source>
        <dbReference type="Google" id="ProtNLM"/>
    </source>
</evidence>
<feature type="signal peptide" evidence="1">
    <location>
        <begin position="1"/>
        <end position="25"/>
    </location>
</feature>
<evidence type="ECO:0000313" key="3">
    <source>
        <dbReference type="Proteomes" id="UP000034228"/>
    </source>
</evidence>
<protein>
    <recommendedName>
        <fullName evidence="4">SGNH hydrolase-type esterase domain-containing protein</fullName>
    </recommendedName>
</protein>
<dbReference type="Proteomes" id="UP000034228">
    <property type="component" value="Unassembled WGS sequence"/>
</dbReference>
<proteinExistence type="predicted"/>